<evidence type="ECO:0000256" key="1">
    <source>
        <dbReference type="SAM" id="SignalP"/>
    </source>
</evidence>
<dbReference type="InterPro" id="IPR015943">
    <property type="entry name" value="WD40/YVTN_repeat-like_dom_sf"/>
</dbReference>
<evidence type="ECO:0000313" key="3">
    <source>
        <dbReference type="EMBL" id="OAD41650.1"/>
    </source>
</evidence>
<keyword evidence="1" id="KW-0732">Signal</keyword>
<dbReference type="KEGG" id="hyl:LPB072_11390"/>
<keyword evidence="4" id="KW-1185">Reference proteome</keyword>
<evidence type="ECO:0000313" key="2">
    <source>
        <dbReference type="EMBL" id="AOW13366.1"/>
    </source>
</evidence>
<evidence type="ECO:0000313" key="4">
    <source>
        <dbReference type="Proteomes" id="UP000185657"/>
    </source>
</evidence>
<sequence>MNFKIVFRNMTMSGLLVGLMATTGAYAGGSVTLTHVHGLSYSTDGARILIPSHDGLAVFENGKWSKAEGPAHDYMGFSATRNAIYSSGHPAPGSGLTNPFGLIKSSDGGKSWKDLGLSGESDFHSLAASYGTNAVYVVNHGANSRMNQPGIFFTMNDGLQWKHAAADGLGKELKTLAVHPSEANTVAAGAADGLYLSRNAAEKFDRLFGGQQVLAATFDLDGQHLWFSGYAGKPSLMRIALKPGSAPETLTLPALSEDAVAYIAQNPVRRSELTIATFKRSVFLSKDAGRSWTAIAQDGSTHE</sequence>
<organism evidence="2 5">
    <name type="scientific">Hydrogenophaga crassostreae</name>
    <dbReference type="NCBI Taxonomy" id="1763535"/>
    <lineage>
        <taxon>Bacteria</taxon>
        <taxon>Pseudomonadati</taxon>
        <taxon>Pseudomonadota</taxon>
        <taxon>Betaproteobacteria</taxon>
        <taxon>Burkholderiales</taxon>
        <taxon>Comamonadaceae</taxon>
        <taxon>Hydrogenophaga</taxon>
    </lineage>
</organism>
<gene>
    <name evidence="2" type="ORF">LPB072_11390</name>
    <name evidence="3" type="ORF">LPB72_10010</name>
</gene>
<reference evidence="2 5" key="2">
    <citation type="submission" date="2016-10" db="EMBL/GenBank/DDBJ databases">
        <title>Hydorgenophaga sp. LPB0072 isolated from gastropod.</title>
        <authorList>
            <person name="Kim E."/>
            <person name="Yi H."/>
        </authorList>
    </citation>
    <scope>NUCLEOTIDE SEQUENCE [LARGE SCALE GENOMIC DNA]</scope>
    <source>
        <strain evidence="2 5">LPB0072</strain>
    </source>
</reference>
<dbReference type="Gene3D" id="2.130.10.10">
    <property type="entry name" value="YVTN repeat-like/Quinoprotein amine dehydrogenase"/>
    <property type="match status" value="1"/>
</dbReference>
<accession>A0A167HRT4</accession>
<dbReference type="OrthoDB" id="9767885at2"/>
<dbReference type="AlphaFoldDB" id="A0A167HRT4"/>
<dbReference type="Proteomes" id="UP000185657">
    <property type="component" value="Unassembled WGS sequence"/>
</dbReference>
<dbReference type="SUPFAM" id="SSF110296">
    <property type="entry name" value="Oligoxyloglucan reducing end-specific cellobiohydrolase"/>
    <property type="match status" value="1"/>
</dbReference>
<dbReference type="InterPro" id="IPR054817">
    <property type="entry name" value="Glycosyl_F510_1955-like"/>
</dbReference>
<feature type="signal peptide" evidence="1">
    <location>
        <begin position="1"/>
        <end position="27"/>
    </location>
</feature>
<dbReference type="RefSeq" id="WP_066089668.1">
    <property type="nucleotide sequence ID" value="NZ_CP017476.1"/>
</dbReference>
<dbReference type="EMBL" id="LVWD01000013">
    <property type="protein sequence ID" value="OAD41650.1"/>
    <property type="molecule type" value="Genomic_DNA"/>
</dbReference>
<name>A0A167HRT4_9BURK</name>
<proteinExistence type="predicted"/>
<feature type="chain" id="PRO_5044549592" evidence="1">
    <location>
        <begin position="28"/>
        <end position="303"/>
    </location>
</feature>
<protein>
    <submittedName>
        <fullName evidence="2">Glycosyl hydrolase</fullName>
    </submittedName>
</protein>
<dbReference type="EMBL" id="CP017476">
    <property type="protein sequence ID" value="AOW13366.1"/>
    <property type="molecule type" value="Genomic_DNA"/>
</dbReference>
<dbReference type="NCBIfam" id="NF045728">
    <property type="entry name" value="glycosyl_F510_1955"/>
    <property type="match status" value="1"/>
</dbReference>
<keyword evidence="2" id="KW-0378">Hydrolase</keyword>
<reference evidence="3 4" key="1">
    <citation type="submission" date="2016-02" db="EMBL/GenBank/DDBJ databases">
        <title>Draft genome sequence of Hydrogenophaga sp. LPB0072.</title>
        <authorList>
            <person name="Shin S.-K."/>
            <person name="Yi H."/>
        </authorList>
    </citation>
    <scope>NUCLEOTIDE SEQUENCE [LARGE SCALE GENOMIC DNA]</scope>
    <source>
        <strain evidence="3 4">LPB0072</strain>
    </source>
</reference>
<evidence type="ECO:0000313" key="5">
    <source>
        <dbReference type="Proteomes" id="UP000185680"/>
    </source>
</evidence>
<dbReference type="GO" id="GO:0016787">
    <property type="term" value="F:hydrolase activity"/>
    <property type="evidence" value="ECO:0007669"/>
    <property type="project" value="UniProtKB-KW"/>
</dbReference>
<dbReference type="Proteomes" id="UP000185680">
    <property type="component" value="Chromosome"/>
</dbReference>
<dbReference type="STRING" id="1763535.LPB072_11390"/>